<evidence type="ECO:0000259" key="2">
    <source>
        <dbReference type="Pfam" id="PF26053"/>
    </source>
</evidence>
<organism evidence="3 4">
    <name type="scientific">Wolfiporia cocos (strain MD-104)</name>
    <name type="common">Brown rot fungus</name>
    <dbReference type="NCBI Taxonomy" id="742152"/>
    <lineage>
        <taxon>Eukaryota</taxon>
        <taxon>Fungi</taxon>
        <taxon>Dikarya</taxon>
        <taxon>Basidiomycota</taxon>
        <taxon>Agaricomycotina</taxon>
        <taxon>Agaricomycetes</taxon>
        <taxon>Polyporales</taxon>
        <taxon>Phaeolaceae</taxon>
        <taxon>Wolfiporia</taxon>
    </lineage>
</organism>
<evidence type="ECO:0000313" key="4">
    <source>
        <dbReference type="Proteomes" id="UP000218811"/>
    </source>
</evidence>
<dbReference type="AlphaFoldDB" id="A0A2H3JFV9"/>
<dbReference type="EMBL" id="KB467854">
    <property type="protein sequence ID" value="PCH35594.1"/>
    <property type="molecule type" value="Genomic_DNA"/>
</dbReference>
<reference evidence="3 4" key="1">
    <citation type="journal article" date="2012" name="Science">
        <title>The Paleozoic origin of enzymatic lignin decomposition reconstructed from 31 fungal genomes.</title>
        <authorList>
            <person name="Floudas D."/>
            <person name="Binder M."/>
            <person name="Riley R."/>
            <person name="Barry K."/>
            <person name="Blanchette R.A."/>
            <person name="Henrissat B."/>
            <person name="Martinez A.T."/>
            <person name="Otillar R."/>
            <person name="Spatafora J.W."/>
            <person name="Yadav J.S."/>
            <person name="Aerts A."/>
            <person name="Benoit I."/>
            <person name="Boyd A."/>
            <person name="Carlson A."/>
            <person name="Copeland A."/>
            <person name="Coutinho P.M."/>
            <person name="de Vries R.P."/>
            <person name="Ferreira P."/>
            <person name="Findley K."/>
            <person name="Foster B."/>
            <person name="Gaskell J."/>
            <person name="Glotzer D."/>
            <person name="Gorecki P."/>
            <person name="Heitman J."/>
            <person name="Hesse C."/>
            <person name="Hori C."/>
            <person name="Igarashi K."/>
            <person name="Jurgens J.A."/>
            <person name="Kallen N."/>
            <person name="Kersten P."/>
            <person name="Kohler A."/>
            <person name="Kuees U."/>
            <person name="Kumar T.K.A."/>
            <person name="Kuo A."/>
            <person name="LaButti K."/>
            <person name="Larrondo L.F."/>
            <person name="Lindquist E."/>
            <person name="Ling A."/>
            <person name="Lombard V."/>
            <person name="Lucas S."/>
            <person name="Lundell T."/>
            <person name="Martin R."/>
            <person name="McLaughlin D.J."/>
            <person name="Morgenstern I."/>
            <person name="Morin E."/>
            <person name="Murat C."/>
            <person name="Nagy L.G."/>
            <person name="Nolan M."/>
            <person name="Ohm R.A."/>
            <person name="Patyshakuliyeva A."/>
            <person name="Rokas A."/>
            <person name="Ruiz-Duenas F.J."/>
            <person name="Sabat G."/>
            <person name="Salamov A."/>
            <person name="Samejima M."/>
            <person name="Schmutz J."/>
            <person name="Slot J.C."/>
            <person name="St John F."/>
            <person name="Stenlid J."/>
            <person name="Sun H."/>
            <person name="Sun S."/>
            <person name="Syed K."/>
            <person name="Tsang A."/>
            <person name="Wiebenga A."/>
            <person name="Young D."/>
            <person name="Pisabarro A."/>
            <person name="Eastwood D.C."/>
            <person name="Martin F."/>
            <person name="Cullen D."/>
            <person name="Grigoriev I.V."/>
            <person name="Hibbett D.S."/>
        </authorList>
    </citation>
    <scope>NUCLEOTIDE SEQUENCE [LARGE SCALE GENOMIC DNA]</scope>
    <source>
        <strain evidence="3 4">MD-104</strain>
    </source>
</reference>
<dbReference type="SUPFAM" id="SSF75304">
    <property type="entry name" value="Amidase signature (AS) enzymes"/>
    <property type="match status" value="1"/>
</dbReference>
<dbReference type="PANTHER" id="PTHR46310:SF7">
    <property type="entry name" value="AMIDASE 1"/>
    <property type="match status" value="1"/>
</dbReference>
<dbReference type="Gene3D" id="3.90.1300.10">
    <property type="entry name" value="Amidase signature (AS) domain"/>
    <property type="match status" value="1"/>
</dbReference>
<gene>
    <name evidence="3" type="ORF">WOLCODRAFT_107570</name>
</gene>
<feature type="domain" description="Scytalone dehydratase-like protein Arp1 N-terminal" evidence="2">
    <location>
        <begin position="18"/>
        <end position="59"/>
    </location>
</feature>
<dbReference type="PANTHER" id="PTHR46310">
    <property type="entry name" value="AMIDASE 1"/>
    <property type="match status" value="1"/>
</dbReference>
<dbReference type="OrthoDB" id="5423360at2759"/>
<dbReference type="OMA" id="GNRAWYW"/>
<dbReference type="InterPro" id="IPR058329">
    <property type="entry name" value="Arp1_N"/>
</dbReference>
<keyword evidence="4" id="KW-1185">Reference proteome</keyword>
<dbReference type="Pfam" id="PF26053">
    <property type="entry name" value="DUF8016"/>
    <property type="match status" value="1"/>
</dbReference>
<accession>A0A2H3JFV9</accession>
<evidence type="ECO:0000259" key="1">
    <source>
        <dbReference type="Pfam" id="PF01425"/>
    </source>
</evidence>
<protein>
    <submittedName>
        <fullName evidence="3">Amidase signature enzyme</fullName>
    </submittedName>
</protein>
<name>A0A2H3JFV9_WOLCO</name>
<evidence type="ECO:0000313" key="3">
    <source>
        <dbReference type="EMBL" id="PCH35594.1"/>
    </source>
</evidence>
<dbReference type="InterPro" id="IPR036928">
    <property type="entry name" value="AS_sf"/>
</dbReference>
<dbReference type="InterPro" id="IPR023631">
    <property type="entry name" value="Amidase_dom"/>
</dbReference>
<dbReference type="Proteomes" id="UP000218811">
    <property type="component" value="Unassembled WGS sequence"/>
</dbReference>
<proteinExistence type="predicted"/>
<dbReference type="STRING" id="742152.A0A2H3JFV9"/>
<feature type="domain" description="Amidase" evidence="1">
    <location>
        <begin position="155"/>
        <end position="319"/>
    </location>
</feature>
<sequence length="585" mass="64046">MALNESTTIAYGADAPVNRLIPISVMRITDAIFNDTTFEMIVEDWTSRDDVWSEAFLTGQFSIWDLYTISDTTFATDDGDTYGNNMLPSGPYFLDPLSGNIFQAYRLYEDEYQAFVYGTVPSDDGSYEILSAKIHGAATETIGVPSRLYFTPTVKKPLAGLRLAVKDIYDVKGLRTGCGSRAYWSLYPPKERTAPAVQRLLDAGLVLVGKAKTSQFANREVATGDWVDYHAPYNPRGDGYQDGSSSSTGSGAAVAAYPWLDFAIGSDTGGSMRGPAGVDGVFGNRPSLGAVSLDGVVPVSPEFDTAGIFARDAKLWSAVGRWWYQDLVSFPTKLLFPVDVWETSYIENPPVKNTTAETFNSFIQKLESFLNVERTEMNLTKLWSETKPASAPATLNDLLNGTYPPVIARDQATLLAEPFFADYAAVNSGRKPFVDPTPLSRWEYGWSLSADMHDEAIANKTLFEDWFTGTVLPADSPRSCSESIMIYPQSSGETVYRNQYLRPPVLPYGFSSGRIAVFAGVPDMVVPVGEAPYTSKITGKTEYLPVTVSFVIAKGCDMVLFRLFAAMQEAGVIKAVSTGPRLYAE</sequence>
<dbReference type="Pfam" id="PF01425">
    <property type="entry name" value="Amidase"/>
    <property type="match status" value="1"/>
</dbReference>